<evidence type="ECO:0000256" key="2">
    <source>
        <dbReference type="ARBA" id="ARBA00009347"/>
    </source>
</evidence>
<dbReference type="SUPFAM" id="SSF56645">
    <property type="entry name" value="Acyl-CoA dehydrogenase NM domain-like"/>
    <property type="match status" value="1"/>
</dbReference>
<gene>
    <name evidence="7" type="ORF">IEO70_02820</name>
</gene>
<sequence>MTELLIEKEIEILKKTVQLFIREKVIAAELSFKKYLPQDVLMSLKDDAHNIGLYGLFAKKEWGGHGLSFVAKTILMEEAAKHRFGLYHPAADAFGSDLPSFLDKCSAEQVEKYVKPALKQGKNCFVALWEEHEDNDIEKLNTAAIKDEDGWIIHGQKAYIQNLNQSSFGVILVNCQLDNGEQNPTLFILDSTDGLELKETVLMDTQTTHSLLLENYHISDEQRIGAVGEGLILLKQWLAESQVLLAARSIGVAENALDYGVKYAKRRITRDKPLAEFPTIRNILAKAVITLQSSRLMVLDAARKVEAQEMDWKLSAQMAKLHATEAVSKVIDDILQVHGGAGFAGDLPIERWYKEIRIARLDLQKEESIIENVAKSIL</sequence>
<dbReference type="InterPro" id="IPR009075">
    <property type="entry name" value="AcylCo_DH/oxidase_C"/>
</dbReference>
<dbReference type="InterPro" id="IPR036250">
    <property type="entry name" value="AcylCo_DH-like_C"/>
</dbReference>
<evidence type="ECO:0000259" key="5">
    <source>
        <dbReference type="Pfam" id="PF00441"/>
    </source>
</evidence>
<proteinExistence type="inferred from homology"/>
<dbReference type="InterPro" id="IPR037069">
    <property type="entry name" value="AcylCoA_DH/ox_N_sf"/>
</dbReference>
<dbReference type="Gene3D" id="1.20.140.10">
    <property type="entry name" value="Butyryl-CoA Dehydrogenase, subunit A, domain 3"/>
    <property type="match status" value="1"/>
</dbReference>
<keyword evidence="8" id="KW-1185">Reference proteome</keyword>
<feature type="domain" description="Acyl-CoA dehydrogenase/oxidase C-terminal" evidence="5">
    <location>
        <begin position="228"/>
        <end position="362"/>
    </location>
</feature>
<organism evidence="7 8">
    <name type="scientific">Peribacillus faecalis</name>
    <dbReference type="NCBI Taxonomy" id="2772559"/>
    <lineage>
        <taxon>Bacteria</taxon>
        <taxon>Bacillati</taxon>
        <taxon>Bacillota</taxon>
        <taxon>Bacilli</taxon>
        <taxon>Bacillales</taxon>
        <taxon>Bacillaceae</taxon>
        <taxon>Peribacillus</taxon>
    </lineage>
</organism>
<name>A0A927H975_9BACI</name>
<evidence type="ECO:0000256" key="1">
    <source>
        <dbReference type="ARBA" id="ARBA00001974"/>
    </source>
</evidence>
<comment type="cofactor">
    <cofactor evidence="1">
        <name>FAD</name>
        <dbReference type="ChEBI" id="CHEBI:57692"/>
    </cofactor>
</comment>
<accession>A0A927H975</accession>
<dbReference type="EMBL" id="JACXSI010000005">
    <property type="protein sequence ID" value="MBD3107285.1"/>
    <property type="molecule type" value="Genomic_DNA"/>
</dbReference>
<dbReference type="Proteomes" id="UP000602076">
    <property type="component" value="Unassembled WGS sequence"/>
</dbReference>
<protein>
    <submittedName>
        <fullName evidence="7">Acyl-CoA dehydrogenase family protein</fullName>
    </submittedName>
</protein>
<dbReference type="SUPFAM" id="SSF47203">
    <property type="entry name" value="Acyl-CoA dehydrogenase C-terminal domain-like"/>
    <property type="match status" value="1"/>
</dbReference>
<evidence type="ECO:0000256" key="4">
    <source>
        <dbReference type="ARBA" id="ARBA00022827"/>
    </source>
</evidence>
<keyword evidence="4" id="KW-0274">FAD</keyword>
<dbReference type="InterPro" id="IPR046373">
    <property type="entry name" value="Acyl-CoA_Oxase/DH_mid-dom_sf"/>
</dbReference>
<keyword evidence="3" id="KW-0285">Flavoprotein</keyword>
<dbReference type="GO" id="GO:0003995">
    <property type="term" value="F:acyl-CoA dehydrogenase activity"/>
    <property type="evidence" value="ECO:0007669"/>
    <property type="project" value="InterPro"/>
</dbReference>
<evidence type="ECO:0000313" key="8">
    <source>
        <dbReference type="Proteomes" id="UP000602076"/>
    </source>
</evidence>
<dbReference type="PANTHER" id="PTHR43884:SF40">
    <property type="entry name" value="ACYL-COA DEHYDROGENASE"/>
    <property type="match status" value="1"/>
</dbReference>
<dbReference type="RefSeq" id="WP_190996834.1">
    <property type="nucleotide sequence ID" value="NZ_JACXSI010000005.1"/>
</dbReference>
<comment type="caution">
    <text evidence="7">The sequence shown here is derived from an EMBL/GenBank/DDBJ whole genome shotgun (WGS) entry which is preliminary data.</text>
</comment>
<evidence type="ECO:0000313" key="7">
    <source>
        <dbReference type="EMBL" id="MBD3107285.1"/>
    </source>
</evidence>
<comment type="similarity">
    <text evidence="2">Belongs to the acyl-CoA dehydrogenase family.</text>
</comment>
<dbReference type="AlphaFoldDB" id="A0A927H975"/>
<evidence type="ECO:0000259" key="6">
    <source>
        <dbReference type="Pfam" id="PF02771"/>
    </source>
</evidence>
<dbReference type="PROSITE" id="PS00073">
    <property type="entry name" value="ACYL_COA_DH_2"/>
    <property type="match status" value="1"/>
</dbReference>
<dbReference type="Pfam" id="PF02771">
    <property type="entry name" value="Acyl-CoA_dh_N"/>
    <property type="match status" value="1"/>
</dbReference>
<feature type="domain" description="Acyl-CoA dehydrogenase/oxidase N-terminal" evidence="6">
    <location>
        <begin position="9"/>
        <end position="118"/>
    </location>
</feature>
<dbReference type="GO" id="GO:0050660">
    <property type="term" value="F:flavin adenine dinucleotide binding"/>
    <property type="evidence" value="ECO:0007669"/>
    <property type="project" value="InterPro"/>
</dbReference>
<dbReference type="InterPro" id="IPR009100">
    <property type="entry name" value="AcylCoA_DH/oxidase_NM_dom_sf"/>
</dbReference>
<dbReference type="PANTHER" id="PTHR43884">
    <property type="entry name" value="ACYL-COA DEHYDROGENASE"/>
    <property type="match status" value="1"/>
</dbReference>
<reference evidence="7" key="1">
    <citation type="submission" date="2020-09" db="EMBL/GenBank/DDBJ databases">
        <title>Bacillus faecalis sp. nov., a moderately halophilic bacterium isolated from cow faeces.</title>
        <authorList>
            <person name="Jiang L."/>
            <person name="Lee J."/>
        </authorList>
    </citation>
    <scope>NUCLEOTIDE SEQUENCE</scope>
    <source>
        <strain evidence="7">AGMB 02131</strain>
    </source>
</reference>
<dbReference type="Gene3D" id="2.40.110.10">
    <property type="entry name" value="Butyryl-CoA Dehydrogenase, subunit A, domain 2"/>
    <property type="match status" value="1"/>
</dbReference>
<dbReference type="Pfam" id="PF00441">
    <property type="entry name" value="Acyl-CoA_dh_1"/>
    <property type="match status" value="1"/>
</dbReference>
<evidence type="ECO:0000256" key="3">
    <source>
        <dbReference type="ARBA" id="ARBA00022630"/>
    </source>
</evidence>
<dbReference type="Gene3D" id="1.10.540.10">
    <property type="entry name" value="Acyl-CoA dehydrogenase/oxidase, N-terminal domain"/>
    <property type="match status" value="1"/>
</dbReference>
<dbReference type="CDD" id="cd00567">
    <property type="entry name" value="ACAD"/>
    <property type="match status" value="1"/>
</dbReference>
<dbReference type="InterPro" id="IPR013786">
    <property type="entry name" value="AcylCoA_DH/ox_N"/>
</dbReference>
<dbReference type="InterPro" id="IPR006089">
    <property type="entry name" value="Acyl-CoA_DH_CS"/>
</dbReference>